<dbReference type="EMBL" id="BART01011955">
    <property type="protein sequence ID" value="GAG89669.1"/>
    <property type="molecule type" value="Genomic_DNA"/>
</dbReference>
<gene>
    <name evidence="1" type="ORF">S01H4_25199</name>
</gene>
<reference evidence="1" key="1">
    <citation type="journal article" date="2014" name="Front. Microbiol.">
        <title>High frequency of phylogenetically diverse reductive dehalogenase-homologous genes in deep subseafloor sedimentary metagenomes.</title>
        <authorList>
            <person name="Kawai M."/>
            <person name="Futagami T."/>
            <person name="Toyoda A."/>
            <person name="Takaki Y."/>
            <person name="Nishi S."/>
            <person name="Hori S."/>
            <person name="Arai W."/>
            <person name="Tsubouchi T."/>
            <person name="Morono Y."/>
            <person name="Uchiyama I."/>
            <person name="Ito T."/>
            <person name="Fujiyama A."/>
            <person name="Inagaki F."/>
            <person name="Takami H."/>
        </authorList>
    </citation>
    <scope>NUCLEOTIDE SEQUENCE</scope>
    <source>
        <strain evidence="1">Expedition CK06-06</strain>
    </source>
</reference>
<evidence type="ECO:0000313" key="1">
    <source>
        <dbReference type="EMBL" id="GAG89669.1"/>
    </source>
</evidence>
<organism evidence="1">
    <name type="scientific">marine sediment metagenome</name>
    <dbReference type="NCBI Taxonomy" id="412755"/>
    <lineage>
        <taxon>unclassified sequences</taxon>
        <taxon>metagenomes</taxon>
        <taxon>ecological metagenomes</taxon>
    </lineage>
</organism>
<dbReference type="AlphaFoldDB" id="X1B1N3"/>
<comment type="caution">
    <text evidence="1">The sequence shown here is derived from an EMBL/GenBank/DDBJ whole genome shotgun (WGS) entry which is preliminary data.</text>
</comment>
<accession>X1B1N3</accession>
<name>X1B1N3_9ZZZZ</name>
<proteinExistence type="predicted"/>
<sequence length="77" mass="9189">MTNKELMDAMPITNKKRWTRDKISYYIHGSHKFESETIINLLWMNGMAHNYTYHNKTTENLDLEGIEIVWEGNPFNI</sequence>
<protein>
    <submittedName>
        <fullName evidence="1">Uncharacterized protein</fullName>
    </submittedName>
</protein>